<sequence length="170" mass="18732">MAQDNGKLNWSSLIIGTLLLIIAVVIFSNPVQNFYTLTWLIGLLIMIGGVIQLLFRRTAKKLVGVNTKLILINGIIDLIFGILVVFNVGASSVFFVFMFAFWFIFSSVIGLFTISQQHQLRGLSIIINILGIILGIILLFNPMMGMIFVSTLIAFTFAILGVTYVIDGLA</sequence>
<feature type="transmembrane region" description="Helical" evidence="1">
    <location>
        <begin position="12"/>
        <end position="31"/>
    </location>
</feature>
<keyword evidence="1" id="KW-0472">Membrane</keyword>
<accession>A0A8X8KJ56</accession>
<proteinExistence type="predicted"/>
<protein>
    <submittedName>
        <fullName evidence="2">DUF308 domain-containing protein</fullName>
    </submittedName>
</protein>
<dbReference type="AlphaFoldDB" id="A0A8X8KJ56"/>
<dbReference type="Pfam" id="PF03729">
    <property type="entry name" value="DUF308"/>
    <property type="match status" value="2"/>
</dbReference>
<feature type="transmembrane region" description="Helical" evidence="1">
    <location>
        <begin position="120"/>
        <end position="140"/>
    </location>
</feature>
<dbReference type="RefSeq" id="WP_017174762.1">
    <property type="nucleotide sequence ID" value="NZ_CP014107.1"/>
</dbReference>
<evidence type="ECO:0000313" key="3">
    <source>
        <dbReference type="Proteomes" id="UP000665944"/>
    </source>
</evidence>
<dbReference type="EMBL" id="JAGHKT020000013">
    <property type="protein sequence ID" value="MCM5672865.1"/>
    <property type="molecule type" value="Genomic_DNA"/>
</dbReference>
<dbReference type="PANTHER" id="PTHR34989:SF1">
    <property type="entry name" value="PROTEIN HDED"/>
    <property type="match status" value="1"/>
</dbReference>
<comment type="caution">
    <text evidence="2">The sequence shown here is derived from an EMBL/GenBank/DDBJ whole genome shotgun (WGS) entry which is preliminary data.</text>
</comment>
<feature type="transmembrane region" description="Helical" evidence="1">
    <location>
        <begin position="92"/>
        <end position="113"/>
    </location>
</feature>
<reference evidence="2 3" key="1">
    <citation type="submission" date="2022-06" db="EMBL/GenBank/DDBJ databases">
        <title>Staphylococcus hominis ShoR14 genome sequence.</title>
        <authorList>
            <person name="Yeo C.C."/>
            <person name="Chew C.H."/>
            <person name="Che Hamzah A.M."/>
            <person name="Al-Trad E.I."/>
        </authorList>
    </citation>
    <scope>NUCLEOTIDE SEQUENCE [LARGE SCALE GENOMIC DNA]</scope>
    <source>
        <strain evidence="2 3">ShoR14</strain>
    </source>
</reference>
<keyword evidence="3" id="KW-1185">Reference proteome</keyword>
<feature type="transmembrane region" description="Helical" evidence="1">
    <location>
        <begin position="37"/>
        <end position="55"/>
    </location>
</feature>
<organism evidence="2 3">
    <name type="scientific">Staphylococcus hominis</name>
    <dbReference type="NCBI Taxonomy" id="1290"/>
    <lineage>
        <taxon>Bacteria</taxon>
        <taxon>Bacillati</taxon>
        <taxon>Bacillota</taxon>
        <taxon>Bacilli</taxon>
        <taxon>Bacillales</taxon>
        <taxon>Staphylococcaceae</taxon>
        <taxon>Staphylococcus</taxon>
    </lineage>
</organism>
<keyword evidence="1" id="KW-1133">Transmembrane helix</keyword>
<dbReference type="InterPro" id="IPR005325">
    <property type="entry name" value="DUF308_memb"/>
</dbReference>
<gene>
    <name evidence="2" type="ORF">J7T32_008945</name>
</gene>
<evidence type="ECO:0000313" key="2">
    <source>
        <dbReference type="EMBL" id="MCM5672865.1"/>
    </source>
</evidence>
<evidence type="ECO:0000256" key="1">
    <source>
        <dbReference type="SAM" id="Phobius"/>
    </source>
</evidence>
<name>A0A8X8KJ56_STAHO</name>
<dbReference type="InterPro" id="IPR052712">
    <property type="entry name" value="Acid_resist_chaperone_HdeD"/>
</dbReference>
<dbReference type="GO" id="GO:0005886">
    <property type="term" value="C:plasma membrane"/>
    <property type="evidence" value="ECO:0007669"/>
    <property type="project" value="TreeGrafter"/>
</dbReference>
<keyword evidence="1" id="KW-0812">Transmembrane</keyword>
<feature type="transmembrane region" description="Helical" evidence="1">
    <location>
        <begin position="146"/>
        <end position="166"/>
    </location>
</feature>
<feature type="transmembrane region" description="Helical" evidence="1">
    <location>
        <begin position="67"/>
        <end position="86"/>
    </location>
</feature>
<dbReference type="Proteomes" id="UP000665944">
    <property type="component" value="Unassembled WGS sequence"/>
</dbReference>
<dbReference type="PANTHER" id="PTHR34989">
    <property type="entry name" value="PROTEIN HDED"/>
    <property type="match status" value="1"/>
</dbReference>